<organism evidence="4 5">
    <name type="scientific">Naumovozyma dairenensis (strain ATCC 10597 / BCRC 20456 / CBS 421 / NBRC 0211 / NRRL Y-12639)</name>
    <name type="common">Saccharomyces dairenensis</name>
    <dbReference type="NCBI Taxonomy" id="1071378"/>
    <lineage>
        <taxon>Eukaryota</taxon>
        <taxon>Fungi</taxon>
        <taxon>Dikarya</taxon>
        <taxon>Ascomycota</taxon>
        <taxon>Saccharomycotina</taxon>
        <taxon>Saccharomycetes</taxon>
        <taxon>Saccharomycetales</taxon>
        <taxon>Saccharomycetaceae</taxon>
        <taxon>Naumovozyma</taxon>
    </lineage>
</organism>
<dbReference type="Pfam" id="PF03070">
    <property type="entry name" value="TENA_THI-4"/>
    <property type="match status" value="1"/>
</dbReference>
<dbReference type="OMA" id="AEWITLH"/>
<dbReference type="eggNOG" id="ENOG502QT8P">
    <property type="taxonomic scope" value="Eukaryota"/>
</dbReference>
<dbReference type="OrthoDB" id="37730at2759"/>
<feature type="domain" description="Thiaminase-2/PQQC" evidence="3">
    <location>
        <begin position="11"/>
        <end position="213"/>
    </location>
</feature>
<gene>
    <name evidence="4" type="primary">NDAI0G04950</name>
    <name evidence="4" type="ordered locus">NDAI_0G04950</name>
</gene>
<dbReference type="SUPFAM" id="SSF48613">
    <property type="entry name" value="Heme oxygenase-like"/>
    <property type="match status" value="1"/>
</dbReference>
<dbReference type="GeneID" id="13926955"/>
<dbReference type="InterPro" id="IPR004305">
    <property type="entry name" value="Thiaminase-2/PQQC"/>
</dbReference>
<dbReference type="HOGENOM" id="CLU_077537_0_0_1"/>
<protein>
    <recommendedName>
        <fullName evidence="3">Thiaminase-2/PQQC domain-containing protein</fullName>
    </recommendedName>
</protein>
<dbReference type="CDD" id="cd19358">
    <property type="entry name" value="TenA_E_Spr0628-like"/>
    <property type="match status" value="1"/>
</dbReference>
<accession>J7SB18</accession>
<dbReference type="InterPro" id="IPR016084">
    <property type="entry name" value="Haem_Oase-like_multi-hlx"/>
</dbReference>
<dbReference type="RefSeq" id="XP_003980154.1">
    <property type="nucleotide sequence ID" value="XM_003980105.1"/>
</dbReference>
<dbReference type="GO" id="GO:0005829">
    <property type="term" value="C:cytosol"/>
    <property type="evidence" value="ECO:0007669"/>
    <property type="project" value="EnsemblFungi"/>
</dbReference>
<evidence type="ECO:0000313" key="4">
    <source>
        <dbReference type="EMBL" id="CCK73478.1"/>
    </source>
</evidence>
<evidence type="ECO:0000256" key="1">
    <source>
        <dbReference type="PIRSR" id="PIRSR003170-1"/>
    </source>
</evidence>
<dbReference type="PANTHER" id="PTHR43198:SF2">
    <property type="entry name" value="SI:CH1073-67J19.1-RELATED"/>
    <property type="match status" value="1"/>
</dbReference>
<keyword evidence="5" id="KW-1185">Reference proteome</keyword>
<feature type="binding site" evidence="2">
    <location>
        <position position="83"/>
    </location>
    <ligand>
        <name>substrate</name>
    </ligand>
</feature>
<feature type="binding site" evidence="2">
    <location>
        <position position="143"/>
    </location>
    <ligand>
        <name>substrate</name>
    </ligand>
</feature>
<dbReference type="Proteomes" id="UP000000689">
    <property type="component" value="Chromosome 7"/>
</dbReference>
<dbReference type="STRING" id="1071378.J7SB18"/>
<sequence length="215" mass="25450">MPSTSETLLIKYQSIYKKATEHVFTKELCQGTLDDRSLYIYLAQDLQFFEVSLRLICKITSLAPDTDSLITLAKKIGFFANDENTYFRDCLELLAPSVSEEERKKFSTTIIPGIDKYVQLLEELKADHSLKYCELITFLWCLEQVYLKWAHDLPRKENLHWKYQTWIDLHDGEHFESWCTFLKNQVDKYPVEEVEEIFVKTTELEFEFFDSCYSA</sequence>
<reference evidence="4 5" key="1">
    <citation type="journal article" date="2011" name="Proc. Natl. Acad. Sci. U.S.A.">
        <title>Evolutionary erosion of yeast sex chromosomes by mating-type switching accidents.</title>
        <authorList>
            <person name="Gordon J.L."/>
            <person name="Armisen D."/>
            <person name="Proux-Wera E."/>
            <person name="Oheigeartaigh S.S."/>
            <person name="Byrne K.P."/>
            <person name="Wolfe K.H."/>
        </authorList>
    </citation>
    <scope>NUCLEOTIDE SEQUENCE [LARGE SCALE GENOMIC DNA]</scope>
    <source>
        <strain evidence="5">ATCC 10597 / BCRC 20456 / CBS 421 / NBRC 0211 / NRRL Y-12639</strain>
    </source>
</reference>
<evidence type="ECO:0000259" key="3">
    <source>
        <dbReference type="Pfam" id="PF03070"/>
    </source>
</evidence>
<dbReference type="Gene3D" id="1.20.910.10">
    <property type="entry name" value="Heme oxygenase-like"/>
    <property type="match status" value="1"/>
</dbReference>
<dbReference type="InterPro" id="IPR050967">
    <property type="entry name" value="Thiamine_Salvage_TenA"/>
</dbReference>
<feature type="active site" description="Proton donor" evidence="1">
    <location>
        <position position="205"/>
    </location>
</feature>
<evidence type="ECO:0000313" key="5">
    <source>
        <dbReference type="Proteomes" id="UP000000689"/>
    </source>
</evidence>
<dbReference type="PANTHER" id="PTHR43198">
    <property type="entry name" value="BIFUNCTIONAL TH2 PROTEIN"/>
    <property type="match status" value="1"/>
</dbReference>
<dbReference type="KEGG" id="ndi:NDAI_0G04950"/>
<dbReference type="GO" id="GO:0006772">
    <property type="term" value="P:thiamine metabolic process"/>
    <property type="evidence" value="ECO:0007669"/>
    <property type="project" value="EnsemblFungi"/>
</dbReference>
<dbReference type="EMBL" id="HE580273">
    <property type="protein sequence ID" value="CCK73478.1"/>
    <property type="molecule type" value="Genomic_DNA"/>
</dbReference>
<evidence type="ECO:0000256" key="2">
    <source>
        <dbReference type="PIRSR" id="PIRSR003170-2"/>
    </source>
</evidence>
<name>J7SB18_NAUDC</name>
<dbReference type="PIRSF" id="PIRSF003170">
    <property type="entry name" value="Pet18p"/>
    <property type="match status" value="1"/>
</dbReference>
<proteinExistence type="predicted"/>
<dbReference type="AlphaFoldDB" id="J7SB18"/>
<feature type="binding site" evidence="2">
    <location>
        <position position="45"/>
    </location>
    <ligand>
        <name>substrate</name>
    </ligand>
</feature>
<dbReference type="InterPro" id="IPR026285">
    <property type="entry name" value="TenA_E"/>
</dbReference>